<evidence type="ECO:0000256" key="7">
    <source>
        <dbReference type="ARBA" id="ARBA00022705"/>
    </source>
</evidence>
<comment type="cofactor">
    <cofactor evidence="15">
        <name>Mg(2+)</name>
        <dbReference type="ChEBI" id="CHEBI:18420"/>
    </cofactor>
    <text evidence="15">Binds 2 magnesium ions per subunit.</text>
</comment>
<keyword evidence="7 15" id="KW-0235">DNA replication</keyword>
<evidence type="ECO:0000256" key="8">
    <source>
        <dbReference type="ARBA" id="ARBA00022723"/>
    </source>
</evidence>
<evidence type="ECO:0000256" key="11">
    <source>
        <dbReference type="ARBA" id="ARBA00022932"/>
    </source>
</evidence>
<dbReference type="GO" id="GO:0005829">
    <property type="term" value="C:cytosol"/>
    <property type="evidence" value="ECO:0007669"/>
    <property type="project" value="TreeGrafter"/>
</dbReference>
<dbReference type="InterPro" id="IPR022880">
    <property type="entry name" value="DNApol_IV"/>
</dbReference>
<dbReference type="NCBIfam" id="NF002677">
    <property type="entry name" value="PRK02406.1"/>
    <property type="match status" value="1"/>
</dbReference>
<evidence type="ECO:0000256" key="9">
    <source>
        <dbReference type="ARBA" id="ARBA00022763"/>
    </source>
</evidence>
<dbReference type="GO" id="GO:0042276">
    <property type="term" value="P:error-prone translesion synthesis"/>
    <property type="evidence" value="ECO:0007669"/>
    <property type="project" value="TreeGrafter"/>
</dbReference>
<keyword evidence="5 15" id="KW-0808">Transferase</keyword>
<evidence type="ECO:0000256" key="2">
    <source>
        <dbReference type="ARBA" id="ARBA00010945"/>
    </source>
</evidence>
<comment type="subunit">
    <text evidence="15">Monomer.</text>
</comment>
<feature type="binding site" evidence="15">
    <location>
        <position position="111"/>
    </location>
    <ligand>
        <name>Mg(2+)</name>
        <dbReference type="ChEBI" id="CHEBI:18420"/>
    </ligand>
</feature>
<evidence type="ECO:0000256" key="4">
    <source>
        <dbReference type="ARBA" id="ARBA00022490"/>
    </source>
</evidence>
<comment type="caution">
    <text evidence="18">The sequence shown here is derived from an EMBL/GenBank/DDBJ whole genome shotgun (WGS) entry which is preliminary data.</text>
</comment>
<feature type="binding site" evidence="15">
    <location>
        <position position="15"/>
    </location>
    <ligand>
        <name>Mg(2+)</name>
        <dbReference type="ChEBI" id="CHEBI:18420"/>
    </ligand>
</feature>
<evidence type="ECO:0000256" key="1">
    <source>
        <dbReference type="ARBA" id="ARBA00004496"/>
    </source>
</evidence>
<dbReference type="Pfam" id="PF11799">
    <property type="entry name" value="IMS_C"/>
    <property type="match status" value="1"/>
</dbReference>
<evidence type="ECO:0000256" key="15">
    <source>
        <dbReference type="HAMAP-Rule" id="MF_01113"/>
    </source>
</evidence>
<name>A0A235FAL5_9BACL</name>
<gene>
    <name evidence="15" type="primary">dinB</name>
    <name evidence="18" type="ORF">CGZ90_00170</name>
</gene>
<evidence type="ECO:0000256" key="16">
    <source>
        <dbReference type="SAM" id="MobiDB-lite"/>
    </source>
</evidence>
<comment type="function">
    <text evidence="15">Poorly processive, error-prone DNA polymerase involved in untargeted mutagenesis. Copies undamaged DNA at stalled replication forks, which arise in vivo from mismatched or misaligned primer ends. These misaligned primers can be extended by PolIV. Exhibits no 3'-5' exonuclease (proofreading) activity. May be involved in translesional synthesis, in conjunction with the beta clamp from PolIII.</text>
</comment>
<dbReference type="Gene3D" id="3.30.70.270">
    <property type="match status" value="1"/>
</dbReference>
<feature type="active site" evidence="15">
    <location>
        <position position="112"/>
    </location>
</feature>
<protein>
    <recommendedName>
        <fullName evidence="15">DNA polymerase IV</fullName>
        <shortName evidence="15">Pol IV</shortName>
        <ecNumber evidence="15">2.7.7.7</ecNumber>
    </recommendedName>
</protein>
<evidence type="ECO:0000256" key="5">
    <source>
        <dbReference type="ARBA" id="ARBA00022679"/>
    </source>
</evidence>
<keyword evidence="4 15" id="KW-0963">Cytoplasm</keyword>
<proteinExistence type="inferred from homology"/>
<reference evidence="18 19" key="1">
    <citation type="submission" date="2017-07" db="EMBL/GenBank/DDBJ databases">
        <title>Fictibacillus sp. nov. GDSW-R2A3 Genome sequencing and assembly.</title>
        <authorList>
            <person name="Mayilraj S."/>
        </authorList>
    </citation>
    <scope>NUCLEOTIDE SEQUENCE [LARGE SCALE GENOMIC DNA]</scope>
    <source>
        <strain evidence="18 19">GDSW-R2A3</strain>
    </source>
</reference>
<dbReference type="SUPFAM" id="SSF100879">
    <property type="entry name" value="Lesion bypass DNA polymerase (Y-family), little finger domain"/>
    <property type="match status" value="1"/>
</dbReference>
<accession>A0A235FAL5</accession>
<dbReference type="AlphaFoldDB" id="A0A235FAL5"/>
<dbReference type="InterPro" id="IPR050116">
    <property type="entry name" value="DNA_polymerase-Y"/>
</dbReference>
<comment type="subcellular location">
    <subcellularLocation>
        <location evidence="1 15">Cytoplasm</location>
    </subcellularLocation>
</comment>
<dbReference type="Proteomes" id="UP000215059">
    <property type="component" value="Unassembled WGS sequence"/>
</dbReference>
<dbReference type="PANTHER" id="PTHR11076:SF33">
    <property type="entry name" value="DNA POLYMERASE KAPPA"/>
    <property type="match status" value="1"/>
</dbReference>
<keyword evidence="11 15" id="KW-0239">DNA-directed DNA polymerase</keyword>
<evidence type="ECO:0000256" key="14">
    <source>
        <dbReference type="ARBA" id="ARBA00049244"/>
    </source>
</evidence>
<feature type="region of interest" description="Disordered" evidence="16">
    <location>
        <begin position="239"/>
        <end position="260"/>
    </location>
</feature>
<dbReference type="InterPro" id="IPR043502">
    <property type="entry name" value="DNA/RNA_pol_sf"/>
</dbReference>
<feature type="domain" description="UmuC" evidence="17">
    <location>
        <begin position="11"/>
        <end position="190"/>
    </location>
</feature>
<feature type="compositionally biased region" description="Polar residues" evidence="16">
    <location>
        <begin position="246"/>
        <end position="256"/>
    </location>
</feature>
<keyword evidence="10 15" id="KW-0460">Magnesium</keyword>
<dbReference type="RefSeq" id="WP_094250319.1">
    <property type="nucleotide sequence ID" value="NZ_JBHLXL010000001.1"/>
</dbReference>
<dbReference type="InterPro" id="IPR043128">
    <property type="entry name" value="Rev_trsase/Diguanyl_cyclase"/>
</dbReference>
<dbReference type="Gene3D" id="3.30.1490.100">
    <property type="entry name" value="DNA polymerase, Y-family, little finger domain"/>
    <property type="match status" value="1"/>
</dbReference>
<dbReference type="EMBL" id="NOII01000001">
    <property type="protein sequence ID" value="OYD58356.1"/>
    <property type="molecule type" value="Genomic_DNA"/>
</dbReference>
<dbReference type="PANTHER" id="PTHR11076">
    <property type="entry name" value="DNA REPAIR POLYMERASE UMUC / TRANSFERASE FAMILY MEMBER"/>
    <property type="match status" value="1"/>
</dbReference>
<dbReference type="Gene3D" id="1.10.150.20">
    <property type="entry name" value="5' to 3' exonuclease, C-terminal subdomain"/>
    <property type="match status" value="1"/>
</dbReference>
<dbReference type="Pfam" id="PF11798">
    <property type="entry name" value="IMS_HHH"/>
    <property type="match status" value="1"/>
</dbReference>
<dbReference type="GO" id="GO:0006261">
    <property type="term" value="P:DNA-templated DNA replication"/>
    <property type="evidence" value="ECO:0007669"/>
    <property type="project" value="UniProtKB-UniRule"/>
</dbReference>
<dbReference type="InterPro" id="IPR024728">
    <property type="entry name" value="PolY_HhH_motif"/>
</dbReference>
<feature type="site" description="Substrate discrimination" evidence="15">
    <location>
        <position position="20"/>
    </location>
</feature>
<comment type="similarity">
    <text evidence="2 15">Belongs to the DNA polymerase type-Y family.</text>
</comment>
<evidence type="ECO:0000259" key="17">
    <source>
        <dbReference type="PROSITE" id="PS50173"/>
    </source>
</evidence>
<evidence type="ECO:0000313" key="19">
    <source>
        <dbReference type="Proteomes" id="UP000215059"/>
    </source>
</evidence>
<keyword evidence="13 15" id="KW-0234">DNA repair</keyword>
<keyword evidence="12 15" id="KW-0238">DNA-binding</keyword>
<dbReference type="GO" id="GO:0006281">
    <property type="term" value="P:DNA repair"/>
    <property type="evidence" value="ECO:0007669"/>
    <property type="project" value="UniProtKB-UniRule"/>
</dbReference>
<dbReference type="FunFam" id="3.40.1170.60:FF:000001">
    <property type="entry name" value="DNA polymerase IV"/>
    <property type="match status" value="1"/>
</dbReference>
<dbReference type="HAMAP" id="MF_01113">
    <property type="entry name" value="DNApol_IV"/>
    <property type="match status" value="1"/>
</dbReference>
<sequence>MAGKRNQSRIILHVDMNSFYASVETALNPDLKGKPLAIAGNVEERKGIIVTCSYEARTFGIKATMPLWQAKKLCPSLIVLPPSFDRYRDYSSRMFDVLRTYCSLVEPVSIDEGYMDITGSSVHPVDLARKIQAALIDDLQLPSSIGIAPNKFLAKTASDMKKPMGITVLRKRDLPEMLWPLKAGEMHGIGKKTEEKLNGYGIVTIGDLARADLYAMKQRFGINGIKMVERANGVDRRLVDPDSANDHQSVGSSTTLAEDGGHENELLPVLKSLSAKVADRLRKKELVAIAIQVTIRYSDRKTVTRSRKLLNPVTSAKDIEAEAVRLFKENWCHEPVRLLGVSAAEVLPISEAYRQLDLFSLEREEKDIKLYEVMEEIRKKHGSGSIYRRKDRR</sequence>
<dbReference type="GO" id="GO:0000287">
    <property type="term" value="F:magnesium ion binding"/>
    <property type="evidence" value="ECO:0007669"/>
    <property type="project" value="UniProtKB-UniRule"/>
</dbReference>
<dbReference type="EC" id="2.7.7.7" evidence="15"/>
<evidence type="ECO:0000313" key="18">
    <source>
        <dbReference type="EMBL" id="OYD58356.1"/>
    </source>
</evidence>
<organism evidence="18 19">
    <name type="scientific">Fictibacillus aquaticus</name>
    <dbReference type="NCBI Taxonomy" id="2021314"/>
    <lineage>
        <taxon>Bacteria</taxon>
        <taxon>Bacillati</taxon>
        <taxon>Bacillota</taxon>
        <taxon>Bacilli</taxon>
        <taxon>Bacillales</taxon>
        <taxon>Fictibacillaceae</taxon>
        <taxon>Fictibacillus</taxon>
    </lineage>
</organism>
<keyword evidence="8 15" id="KW-0479">Metal-binding</keyword>
<dbReference type="InterPro" id="IPR001126">
    <property type="entry name" value="UmuC"/>
</dbReference>
<keyword evidence="3 15" id="KW-0515">Mutator protein</keyword>
<evidence type="ECO:0000256" key="3">
    <source>
        <dbReference type="ARBA" id="ARBA00022457"/>
    </source>
</evidence>
<dbReference type="CDD" id="cd03586">
    <property type="entry name" value="PolY_Pol_IV_kappa"/>
    <property type="match status" value="1"/>
</dbReference>
<evidence type="ECO:0000256" key="12">
    <source>
        <dbReference type="ARBA" id="ARBA00023125"/>
    </source>
</evidence>
<dbReference type="InterPro" id="IPR036775">
    <property type="entry name" value="DNA_pol_Y-fam_lit_finger_sf"/>
</dbReference>
<dbReference type="GO" id="GO:0009432">
    <property type="term" value="P:SOS response"/>
    <property type="evidence" value="ECO:0007669"/>
    <property type="project" value="TreeGrafter"/>
</dbReference>
<dbReference type="GO" id="GO:0003684">
    <property type="term" value="F:damaged DNA binding"/>
    <property type="evidence" value="ECO:0007669"/>
    <property type="project" value="InterPro"/>
</dbReference>
<evidence type="ECO:0000256" key="10">
    <source>
        <dbReference type="ARBA" id="ARBA00022842"/>
    </source>
</evidence>
<dbReference type="OrthoDB" id="9808813at2"/>
<keyword evidence="6 15" id="KW-0548">Nucleotidyltransferase</keyword>
<dbReference type="InterPro" id="IPR017961">
    <property type="entry name" value="DNA_pol_Y-fam_little_finger"/>
</dbReference>
<dbReference type="PROSITE" id="PS50173">
    <property type="entry name" value="UMUC"/>
    <property type="match status" value="1"/>
</dbReference>
<dbReference type="GO" id="GO:0003887">
    <property type="term" value="F:DNA-directed DNA polymerase activity"/>
    <property type="evidence" value="ECO:0007669"/>
    <property type="project" value="UniProtKB-UniRule"/>
</dbReference>
<evidence type="ECO:0000256" key="6">
    <source>
        <dbReference type="ARBA" id="ARBA00022695"/>
    </source>
</evidence>
<dbReference type="SUPFAM" id="SSF56672">
    <property type="entry name" value="DNA/RNA polymerases"/>
    <property type="match status" value="1"/>
</dbReference>
<comment type="catalytic activity">
    <reaction evidence="14 15">
        <text>DNA(n) + a 2'-deoxyribonucleoside 5'-triphosphate = DNA(n+1) + diphosphate</text>
        <dbReference type="Rhea" id="RHEA:22508"/>
        <dbReference type="Rhea" id="RHEA-COMP:17339"/>
        <dbReference type="Rhea" id="RHEA-COMP:17340"/>
        <dbReference type="ChEBI" id="CHEBI:33019"/>
        <dbReference type="ChEBI" id="CHEBI:61560"/>
        <dbReference type="ChEBI" id="CHEBI:173112"/>
        <dbReference type="EC" id="2.7.7.7"/>
    </reaction>
</comment>
<keyword evidence="9 15" id="KW-0227">DNA damage</keyword>
<evidence type="ECO:0000256" key="13">
    <source>
        <dbReference type="ARBA" id="ARBA00023204"/>
    </source>
</evidence>
<dbReference type="NCBIfam" id="NF002492">
    <property type="entry name" value="PRK01810.1"/>
    <property type="match status" value="1"/>
</dbReference>
<dbReference type="Gene3D" id="3.40.1170.60">
    <property type="match status" value="1"/>
</dbReference>
<dbReference type="Pfam" id="PF00817">
    <property type="entry name" value="IMS"/>
    <property type="match status" value="1"/>
</dbReference>
<keyword evidence="19" id="KW-1185">Reference proteome</keyword>